<evidence type="ECO:0000313" key="4">
    <source>
        <dbReference type="EMBL" id="MFC4835356.1"/>
    </source>
</evidence>
<dbReference type="Proteomes" id="UP001595909">
    <property type="component" value="Unassembled WGS sequence"/>
</dbReference>
<keyword evidence="5" id="KW-1185">Reference proteome</keyword>
<dbReference type="InterPro" id="IPR004298">
    <property type="entry name" value="Nicotian_synth"/>
</dbReference>
<protein>
    <submittedName>
        <fullName evidence="4">Nicotianamine synthase family protein</fullName>
    </submittedName>
</protein>
<dbReference type="EMBL" id="JBHSIM010000049">
    <property type="protein sequence ID" value="MFC4835356.1"/>
    <property type="molecule type" value="Genomic_DNA"/>
</dbReference>
<reference evidence="5" key="1">
    <citation type="journal article" date="2019" name="Int. J. Syst. Evol. Microbiol.">
        <title>The Global Catalogue of Microorganisms (GCM) 10K type strain sequencing project: providing services to taxonomists for standard genome sequencing and annotation.</title>
        <authorList>
            <consortium name="The Broad Institute Genomics Platform"/>
            <consortium name="The Broad Institute Genome Sequencing Center for Infectious Disease"/>
            <person name="Wu L."/>
            <person name="Ma J."/>
        </authorList>
    </citation>
    <scope>NUCLEOTIDE SEQUENCE [LARGE SCALE GENOMIC DNA]</scope>
    <source>
        <strain evidence="5">CCUG 50347</strain>
    </source>
</reference>
<proteinExistence type="predicted"/>
<dbReference type="CDD" id="cd02440">
    <property type="entry name" value="AdoMet_MTases"/>
    <property type="match status" value="1"/>
</dbReference>
<evidence type="ECO:0000256" key="2">
    <source>
        <dbReference type="ARBA" id="ARBA00022691"/>
    </source>
</evidence>
<dbReference type="RefSeq" id="WP_274187058.1">
    <property type="nucleotide sequence ID" value="NZ_BAABHN010000049.1"/>
</dbReference>
<comment type="caution">
    <text evidence="4">The sequence shown here is derived from an EMBL/GenBank/DDBJ whole genome shotgun (WGS) entry which is preliminary data.</text>
</comment>
<organism evidence="4 5">
    <name type="scientific">Actinomycetospora chibensis</name>
    <dbReference type="NCBI Taxonomy" id="663606"/>
    <lineage>
        <taxon>Bacteria</taxon>
        <taxon>Bacillati</taxon>
        <taxon>Actinomycetota</taxon>
        <taxon>Actinomycetes</taxon>
        <taxon>Pseudonocardiales</taxon>
        <taxon>Pseudonocardiaceae</taxon>
        <taxon>Actinomycetospora</taxon>
    </lineage>
</organism>
<dbReference type="InterPro" id="IPR029063">
    <property type="entry name" value="SAM-dependent_MTases_sf"/>
</dbReference>
<feature type="region of interest" description="Disordered" evidence="3">
    <location>
        <begin position="1"/>
        <end position="34"/>
    </location>
</feature>
<keyword evidence="2" id="KW-0949">S-adenosyl-L-methionine</keyword>
<dbReference type="SUPFAM" id="SSF53335">
    <property type="entry name" value="S-adenosyl-L-methionine-dependent methyltransferases"/>
    <property type="match status" value="1"/>
</dbReference>
<dbReference type="PANTHER" id="PTHR32266:SF12">
    <property type="entry name" value="NICOTIANAMINE SYNTHASE 3"/>
    <property type="match status" value="1"/>
</dbReference>
<name>A0ABV9RPX6_9PSEU</name>
<keyword evidence="1" id="KW-0808">Transferase</keyword>
<gene>
    <name evidence="4" type="ORF">ACFPEL_23300</name>
</gene>
<dbReference type="Gene3D" id="3.40.50.150">
    <property type="entry name" value="Vaccinia Virus protein VP39"/>
    <property type="match status" value="1"/>
</dbReference>
<evidence type="ECO:0000256" key="1">
    <source>
        <dbReference type="ARBA" id="ARBA00022679"/>
    </source>
</evidence>
<evidence type="ECO:0000313" key="5">
    <source>
        <dbReference type="Proteomes" id="UP001595909"/>
    </source>
</evidence>
<dbReference type="Pfam" id="PF03059">
    <property type="entry name" value="NAS"/>
    <property type="match status" value="1"/>
</dbReference>
<accession>A0ABV9RPX6</accession>
<dbReference type="PROSITE" id="PS51142">
    <property type="entry name" value="NAS"/>
    <property type="match status" value="1"/>
</dbReference>
<sequence>MSSPLDRPVPRTATRPFSGGGSARPGGERPLDLPSRLAVRACGTERSPDSPSGLIADILALHDALAAEPSLEPGPRTDALFTALVALAVAPRAPQEVDAVLADPRLTERLPDLRALCATGEYALERAWAHRVLAADDPHAELESFPYLQNYRDLTRIEYHAVAGHAPRAPRRALFVGAGPLPLSALLLARHSVRVDAVDVDPEAVELGGRFAATLGDDVRVAAGDVLELGDLGDYDLVCVAALVGLDPDLKAAALAHVRARMRPGAIVLARSAHSLRGLLYPVLEVAGGDLGGLDPVAVLHPHTDVVNSVVLARVPA</sequence>
<dbReference type="PANTHER" id="PTHR32266">
    <property type="entry name" value="NICOTIANAMINE SYNTHASE 3"/>
    <property type="match status" value="1"/>
</dbReference>
<evidence type="ECO:0000256" key="3">
    <source>
        <dbReference type="SAM" id="MobiDB-lite"/>
    </source>
</evidence>